<evidence type="ECO:0000256" key="1">
    <source>
        <dbReference type="SAM" id="MobiDB-lite"/>
    </source>
</evidence>
<organism evidence="2 3">
    <name type="scientific">Lineolata rhizophorae</name>
    <dbReference type="NCBI Taxonomy" id="578093"/>
    <lineage>
        <taxon>Eukaryota</taxon>
        <taxon>Fungi</taxon>
        <taxon>Dikarya</taxon>
        <taxon>Ascomycota</taxon>
        <taxon>Pezizomycotina</taxon>
        <taxon>Dothideomycetes</taxon>
        <taxon>Dothideomycetes incertae sedis</taxon>
        <taxon>Lineolatales</taxon>
        <taxon>Lineolataceae</taxon>
        <taxon>Lineolata</taxon>
    </lineage>
</organism>
<keyword evidence="3" id="KW-1185">Reference proteome</keyword>
<dbReference type="AlphaFoldDB" id="A0A6A6NMC6"/>
<accession>A0A6A6NMC6</accession>
<evidence type="ECO:0000313" key="2">
    <source>
        <dbReference type="EMBL" id="KAF2452809.1"/>
    </source>
</evidence>
<proteinExistence type="predicted"/>
<feature type="compositionally biased region" description="Basic residues" evidence="1">
    <location>
        <begin position="123"/>
        <end position="140"/>
    </location>
</feature>
<protein>
    <submittedName>
        <fullName evidence="2">Uncharacterized protein</fullName>
    </submittedName>
</protein>
<reference evidence="2" key="1">
    <citation type="journal article" date="2020" name="Stud. Mycol.">
        <title>101 Dothideomycetes genomes: a test case for predicting lifestyles and emergence of pathogens.</title>
        <authorList>
            <person name="Haridas S."/>
            <person name="Albert R."/>
            <person name="Binder M."/>
            <person name="Bloem J."/>
            <person name="Labutti K."/>
            <person name="Salamov A."/>
            <person name="Andreopoulos B."/>
            <person name="Baker S."/>
            <person name="Barry K."/>
            <person name="Bills G."/>
            <person name="Bluhm B."/>
            <person name="Cannon C."/>
            <person name="Castanera R."/>
            <person name="Culley D."/>
            <person name="Daum C."/>
            <person name="Ezra D."/>
            <person name="Gonzalez J."/>
            <person name="Henrissat B."/>
            <person name="Kuo A."/>
            <person name="Liang C."/>
            <person name="Lipzen A."/>
            <person name="Lutzoni F."/>
            <person name="Magnuson J."/>
            <person name="Mondo S."/>
            <person name="Nolan M."/>
            <person name="Ohm R."/>
            <person name="Pangilinan J."/>
            <person name="Park H.-J."/>
            <person name="Ramirez L."/>
            <person name="Alfaro M."/>
            <person name="Sun H."/>
            <person name="Tritt A."/>
            <person name="Yoshinaga Y."/>
            <person name="Zwiers L.-H."/>
            <person name="Turgeon B."/>
            <person name="Goodwin S."/>
            <person name="Spatafora J."/>
            <person name="Crous P."/>
            <person name="Grigoriev I."/>
        </authorList>
    </citation>
    <scope>NUCLEOTIDE SEQUENCE</scope>
    <source>
        <strain evidence="2">ATCC 16933</strain>
    </source>
</reference>
<gene>
    <name evidence="2" type="ORF">BDY21DRAFT_152049</name>
</gene>
<feature type="region of interest" description="Disordered" evidence="1">
    <location>
        <begin position="112"/>
        <end position="179"/>
    </location>
</feature>
<sequence>MTWLVRVKLEDGGADAYLCVPGSTLGKAIHQPWPFVYLRVPYADGEAKFRILQSPSVGSAKVWCNSNMPTPSVGGAYHRGERCSTSDEVDMFRGRLGNGHLDRRRGTAENLEAAAAQSDSSRSRARKDRPGCRKGLHSRPGRCAGPRQTVKESQGADGLWFERNGMPARGAQKEMSGTP</sequence>
<dbReference type="Proteomes" id="UP000799766">
    <property type="component" value="Unassembled WGS sequence"/>
</dbReference>
<dbReference type="EMBL" id="MU001703">
    <property type="protein sequence ID" value="KAF2452809.1"/>
    <property type="molecule type" value="Genomic_DNA"/>
</dbReference>
<evidence type="ECO:0000313" key="3">
    <source>
        <dbReference type="Proteomes" id="UP000799766"/>
    </source>
</evidence>
<name>A0A6A6NMC6_9PEZI</name>